<accession>A0ABX3WKA8</accession>
<name>A0ABX3WKA8_9NEIS</name>
<evidence type="ECO:0000313" key="2">
    <source>
        <dbReference type="Proteomes" id="UP000193346"/>
    </source>
</evidence>
<proteinExistence type="predicted"/>
<dbReference type="Proteomes" id="UP000193346">
    <property type="component" value="Unassembled WGS sequence"/>
</dbReference>
<dbReference type="RefSeq" id="WP_085418518.1">
    <property type="nucleotide sequence ID" value="NZ_CP091509.1"/>
</dbReference>
<gene>
    <name evidence="1" type="ORF">BV913_07555</name>
</gene>
<protein>
    <submittedName>
        <fullName evidence="1">Uncharacterized protein</fullName>
    </submittedName>
</protein>
<sequence>MSKFQNSISYVDALNNANNIKEYLGKPASSRASLEGLDTAIASISVAATLATTSASMANASSSGAANSFGAISTGMAFQLNGAVASASLAATAAYVKQGQFDKAA</sequence>
<comment type="caution">
    <text evidence="1">The sequence shown here is derived from an EMBL/GenBank/DDBJ whole genome shotgun (WGS) entry which is preliminary data.</text>
</comment>
<keyword evidence="2" id="KW-1185">Reference proteome</keyword>
<dbReference type="EMBL" id="MTAC01000017">
    <property type="protein sequence ID" value="OSI34162.1"/>
    <property type="molecule type" value="Genomic_DNA"/>
</dbReference>
<organism evidence="1 2">
    <name type="scientific">Neisseria dumasiana</name>
    <dbReference type="NCBI Taxonomy" id="1931275"/>
    <lineage>
        <taxon>Bacteria</taxon>
        <taxon>Pseudomonadati</taxon>
        <taxon>Pseudomonadota</taxon>
        <taxon>Betaproteobacteria</taxon>
        <taxon>Neisseriales</taxon>
        <taxon>Neisseriaceae</taxon>
        <taxon>Neisseria</taxon>
    </lineage>
</organism>
<evidence type="ECO:0000313" key="1">
    <source>
        <dbReference type="EMBL" id="OSI34162.1"/>
    </source>
</evidence>
<reference evidence="1 2" key="1">
    <citation type="submission" date="2017-01" db="EMBL/GenBank/DDBJ databases">
        <authorList>
            <person name="Wolfgang W.J."/>
            <person name="Cole J."/>
            <person name="Wroblewski D."/>
            <person name="Mcginnis J."/>
            <person name="Musser K.A."/>
        </authorList>
    </citation>
    <scope>NUCLEOTIDE SEQUENCE [LARGE SCALE GENOMIC DNA]</scope>
    <source>
        <strain evidence="1 2">93087</strain>
    </source>
</reference>